<dbReference type="EMBL" id="REFC01000011">
    <property type="protein sequence ID" value="RMA65920.1"/>
    <property type="molecule type" value="Genomic_DNA"/>
</dbReference>
<protein>
    <submittedName>
        <fullName evidence="2">Uncharacterized protein</fullName>
    </submittedName>
</protein>
<evidence type="ECO:0000313" key="2">
    <source>
        <dbReference type="EMBL" id="RMA65920.1"/>
    </source>
</evidence>
<accession>A0A3L9Z1C7</accession>
<feature type="signal peptide" evidence="1">
    <location>
        <begin position="1"/>
        <end position="21"/>
    </location>
</feature>
<dbReference type="RefSeq" id="WP_121905943.1">
    <property type="nucleotide sequence ID" value="NZ_REFC01000011.1"/>
</dbReference>
<gene>
    <name evidence="2" type="ORF">BXY75_0336</name>
</gene>
<evidence type="ECO:0000313" key="3">
    <source>
        <dbReference type="Proteomes" id="UP000271339"/>
    </source>
</evidence>
<evidence type="ECO:0000256" key="1">
    <source>
        <dbReference type="SAM" id="SignalP"/>
    </source>
</evidence>
<dbReference type="AlphaFoldDB" id="A0A3L9Z1C7"/>
<keyword evidence="3" id="KW-1185">Reference proteome</keyword>
<comment type="caution">
    <text evidence="2">The sequence shown here is derived from an EMBL/GenBank/DDBJ whole genome shotgun (WGS) entry which is preliminary data.</text>
</comment>
<name>A0A3L9Z1C7_9FLAO</name>
<dbReference type="Proteomes" id="UP000271339">
    <property type="component" value="Unassembled WGS sequence"/>
</dbReference>
<sequence>MKMKNRIVCILILFSCLTVFSQGHGKTKIKTESGGIEIYLKNGTIEKGNLLKLKHPFLKLLDSRSVEDHLGLNAENITIKNENGEKKVIPAEDIASIRVKEKDSTYSNFYYMPLKTVDKNFEVVDVEKKALLPMVYDDRVNVFMYNVYSDEVGKANAHYMGSVVYLSKDGEGYAMKMGDMKGVSVFNMKKAKKRMTMAIKEIFKDCPATIEYIEEMEGQDQKEFRQAFYSKFQEAQSASSKLSKEDGTLYMDEFYSNIVLAEYIKMIDNYNMNCP</sequence>
<feature type="chain" id="PRO_5018002130" evidence="1">
    <location>
        <begin position="22"/>
        <end position="275"/>
    </location>
</feature>
<dbReference type="OrthoDB" id="1366264at2"/>
<keyword evidence="1" id="KW-0732">Signal</keyword>
<organism evidence="2 3">
    <name type="scientific">Ulvibacter antarcticus</name>
    <dbReference type="NCBI Taxonomy" id="442714"/>
    <lineage>
        <taxon>Bacteria</taxon>
        <taxon>Pseudomonadati</taxon>
        <taxon>Bacteroidota</taxon>
        <taxon>Flavobacteriia</taxon>
        <taxon>Flavobacteriales</taxon>
        <taxon>Flavobacteriaceae</taxon>
        <taxon>Ulvibacter</taxon>
    </lineage>
</organism>
<proteinExistence type="predicted"/>
<reference evidence="2 3" key="1">
    <citation type="submission" date="2018-10" db="EMBL/GenBank/DDBJ databases">
        <title>Genomic Encyclopedia of Archaeal and Bacterial Type Strains, Phase II (KMG-II): from individual species to whole genera.</title>
        <authorList>
            <person name="Goeker M."/>
        </authorList>
    </citation>
    <scope>NUCLEOTIDE SEQUENCE [LARGE SCALE GENOMIC DNA]</scope>
    <source>
        <strain evidence="2 3">DSM 23424</strain>
    </source>
</reference>